<dbReference type="AlphaFoldDB" id="A0A6C7EKF2"/>
<evidence type="ECO:0000256" key="2">
    <source>
        <dbReference type="SAM" id="MobiDB-lite"/>
    </source>
</evidence>
<dbReference type="RefSeq" id="WP_015443673.1">
    <property type="nucleotide sequence ID" value="NC_020520.1"/>
</dbReference>
<dbReference type="KEGG" id="aym:YM304_41120"/>
<proteinExistence type="predicted"/>
<keyword evidence="1" id="KW-0597">Phosphoprotein</keyword>
<dbReference type="PROSITE" id="PS50110">
    <property type="entry name" value="RESPONSE_REGULATORY"/>
    <property type="match status" value="1"/>
</dbReference>
<organism evidence="4 5">
    <name type="scientific">Ilumatobacter coccineus (strain NBRC 103263 / KCTC 29153 / YM16-304)</name>
    <dbReference type="NCBI Taxonomy" id="1313172"/>
    <lineage>
        <taxon>Bacteria</taxon>
        <taxon>Bacillati</taxon>
        <taxon>Actinomycetota</taxon>
        <taxon>Acidimicrobiia</taxon>
        <taxon>Acidimicrobiales</taxon>
        <taxon>Ilumatobacteraceae</taxon>
        <taxon>Ilumatobacter</taxon>
    </lineage>
</organism>
<gene>
    <name evidence="4" type="ORF">YM304_41120</name>
</gene>
<sequence length="158" mass="16749">MHILLATDADWIVDEVTNALGGTGDTFTVCRDGRAVTDQIKERTPDLAIFDLQVGSMGGMAITMSLRLDESAGALPHVPVLMLVDRVADLHLARRCGAEGWLIKPLDSLRLKRATKAILAGEGYTEGLPADAAPVEPMIDTGDSTESESSESETVDAG</sequence>
<accession>A0A6C7EKF2</accession>
<dbReference type="InterPro" id="IPR001789">
    <property type="entry name" value="Sig_transdc_resp-reg_receiver"/>
</dbReference>
<dbReference type="Proteomes" id="UP000011863">
    <property type="component" value="Chromosome"/>
</dbReference>
<evidence type="ECO:0000313" key="4">
    <source>
        <dbReference type="EMBL" id="BAN04426.1"/>
    </source>
</evidence>
<feature type="compositionally biased region" description="Acidic residues" evidence="2">
    <location>
        <begin position="143"/>
        <end position="158"/>
    </location>
</feature>
<dbReference type="InterPro" id="IPR011006">
    <property type="entry name" value="CheY-like_superfamily"/>
</dbReference>
<dbReference type="GO" id="GO:0000160">
    <property type="term" value="P:phosphorelay signal transduction system"/>
    <property type="evidence" value="ECO:0007669"/>
    <property type="project" value="InterPro"/>
</dbReference>
<dbReference type="Pfam" id="PF00072">
    <property type="entry name" value="Response_reg"/>
    <property type="match status" value="1"/>
</dbReference>
<feature type="region of interest" description="Disordered" evidence="2">
    <location>
        <begin position="129"/>
        <end position="158"/>
    </location>
</feature>
<evidence type="ECO:0000259" key="3">
    <source>
        <dbReference type="PROSITE" id="PS50110"/>
    </source>
</evidence>
<dbReference type="SMART" id="SM00448">
    <property type="entry name" value="REC"/>
    <property type="match status" value="1"/>
</dbReference>
<name>A0A6C7EKF2_ILUCY</name>
<protein>
    <submittedName>
        <fullName evidence="4">Putative two-component response regulator</fullName>
    </submittedName>
</protein>
<reference evidence="4 5" key="1">
    <citation type="journal article" date="2013" name="Int. J. Syst. Evol. Microbiol.">
        <title>Ilumatobacter nonamiense sp. nov. and Ilumatobacter coccineum sp. nov., isolated from seashore sand.</title>
        <authorList>
            <person name="Matsumoto A."/>
            <person name="Kasai H."/>
            <person name="Matsuo Y."/>
            <person name="Shizuri Y."/>
            <person name="Ichikawa N."/>
            <person name="Fujita N."/>
            <person name="Omura S."/>
            <person name="Takahashi Y."/>
        </authorList>
    </citation>
    <scope>NUCLEOTIDE SEQUENCE [LARGE SCALE GENOMIC DNA]</scope>
    <source>
        <strain evidence="5">NBRC 103263 / KCTC 29153 / YM16-304</strain>
    </source>
</reference>
<dbReference type="OrthoDB" id="5244598at2"/>
<dbReference type="SUPFAM" id="SSF52172">
    <property type="entry name" value="CheY-like"/>
    <property type="match status" value="1"/>
</dbReference>
<evidence type="ECO:0000313" key="5">
    <source>
        <dbReference type="Proteomes" id="UP000011863"/>
    </source>
</evidence>
<feature type="domain" description="Response regulatory" evidence="3">
    <location>
        <begin position="2"/>
        <end position="119"/>
    </location>
</feature>
<evidence type="ECO:0000256" key="1">
    <source>
        <dbReference type="PROSITE-ProRule" id="PRU00169"/>
    </source>
</evidence>
<feature type="modified residue" description="4-aspartylphosphate" evidence="1">
    <location>
        <position position="51"/>
    </location>
</feature>
<keyword evidence="5" id="KW-1185">Reference proteome</keyword>
<dbReference type="EMBL" id="AP012057">
    <property type="protein sequence ID" value="BAN04426.1"/>
    <property type="molecule type" value="Genomic_DNA"/>
</dbReference>
<dbReference type="Gene3D" id="3.40.50.2300">
    <property type="match status" value="1"/>
</dbReference>